<evidence type="ECO:0000313" key="3">
    <source>
        <dbReference type="EMBL" id="GAX19106.1"/>
    </source>
</evidence>
<keyword evidence="4" id="KW-1185">Reference proteome</keyword>
<evidence type="ECO:0000259" key="2">
    <source>
        <dbReference type="Pfam" id="PF03067"/>
    </source>
</evidence>
<accession>A0A1Z5JZ32</accession>
<proteinExistence type="predicted"/>
<reference evidence="3 4" key="1">
    <citation type="journal article" date="2015" name="Plant Cell">
        <title>Oil accumulation by the oleaginous diatom Fistulifera solaris as revealed by the genome and transcriptome.</title>
        <authorList>
            <person name="Tanaka T."/>
            <person name="Maeda Y."/>
            <person name="Veluchamy A."/>
            <person name="Tanaka M."/>
            <person name="Abida H."/>
            <person name="Marechal E."/>
            <person name="Bowler C."/>
            <person name="Muto M."/>
            <person name="Sunaga Y."/>
            <person name="Tanaka M."/>
            <person name="Yoshino T."/>
            <person name="Taniguchi T."/>
            <person name="Fukuda Y."/>
            <person name="Nemoto M."/>
            <person name="Matsumoto M."/>
            <person name="Wong P.S."/>
            <person name="Aburatani S."/>
            <person name="Fujibuchi W."/>
        </authorList>
    </citation>
    <scope>NUCLEOTIDE SEQUENCE [LARGE SCALE GENOMIC DNA]</scope>
    <source>
        <strain evidence="3 4">JPCC DA0580</strain>
    </source>
</reference>
<feature type="chain" id="PRO_5012283622" description="Chitin-binding type-4 domain-containing protein" evidence="1">
    <location>
        <begin position="23"/>
        <end position="384"/>
    </location>
</feature>
<dbReference type="InterPro" id="IPR004302">
    <property type="entry name" value="Cellulose/chitin-bd_N"/>
</dbReference>
<organism evidence="3 4">
    <name type="scientific">Fistulifera solaris</name>
    <name type="common">Oleaginous diatom</name>
    <dbReference type="NCBI Taxonomy" id="1519565"/>
    <lineage>
        <taxon>Eukaryota</taxon>
        <taxon>Sar</taxon>
        <taxon>Stramenopiles</taxon>
        <taxon>Ochrophyta</taxon>
        <taxon>Bacillariophyta</taxon>
        <taxon>Bacillariophyceae</taxon>
        <taxon>Bacillariophycidae</taxon>
        <taxon>Naviculales</taxon>
        <taxon>Naviculaceae</taxon>
        <taxon>Fistulifera</taxon>
    </lineage>
</organism>
<dbReference type="Proteomes" id="UP000198406">
    <property type="component" value="Unassembled WGS sequence"/>
</dbReference>
<evidence type="ECO:0000256" key="1">
    <source>
        <dbReference type="SAM" id="SignalP"/>
    </source>
</evidence>
<dbReference type="Pfam" id="PF03067">
    <property type="entry name" value="LPMO_10"/>
    <property type="match status" value="1"/>
</dbReference>
<dbReference type="OrthoDB" id="47267at2759"/>
<feature type="domain" description="Chitin-binding type-4" evidence="2">
    <location>
        <begin position="23"/>
        <end position="241"/>
    </location>
</feature>
<protein>
    <recommendedName>
        <fullName evidence="2">Chitin-binding type-4 domain-containing protein</fullName>
    </recommendedName>
</protein>
<evidence type="ECO:0000313" key="4">
    <source>
        <dbReference type="Proteomes" id="UP000198406"/>
    </source>
</evidence>
<sequence>MTFTSLSLTLSLIFIFITKIEAHGGLVSPRSRNQVARVQGSEASRQGVPKPEYCWQCLNRNNGVCGKAGSNDYDAWVDSTGKPMPWASEATYQTGQIIQVELEITANHWGHFEFRACPKGRQTNQSCLDQYPLEFVQDISYGMPKDLNYPERGYITGDKSRFVMKFRLPNNLSGSQVLLQWRYITANSCNPPGYKSYFNGSSNADKKVISSQYVNILPDCQLPFSVIGDGVPEQFWNCAEISVGPTSPSAPVAPIPSPVRAPSPVSLPTPVRVPTPVSTPVRAPTPVAAPAKAPVTSPVRAPAISPGASTGCCSHDFKTCINWCGSTKSQCLACRTDVTWLPNGSLQSSTCSARWGACNSRRQKCCAGLVCKRQNAWYSQCTTP</sequence>
<keyword evidence="1" id="KW-0732">Signal</keyword>
<dbReference type="InParanoid" id="A0A1Z5JZ32"/>
<dbReference type="AlphaFoldDB" id="A0A1Z5JZ32"/>
<feature type="signal peptide" evidence="1">
    <location>
        <begin position="1"/>
        <end position="22"/>
    </location>
</feature>
<dbReference type="EMBL" id="BDSP01000134">
    <property type="protein sequence ID" value="GAX19106.1"/>
    <property type="molecule type" value="Genomic_DNA"/>
</dbReference>
<comment type="caution">
    <text evidence="3">The sequence shown here is derived from an EMBL/GenBank/DDBJ whole genome shotgun (WGS) entry which is preliminary data.</text>
</comment>
<name>A0A1Z5JZ32_FISSO</name>
<gene>
    <name evidence="3" type="ORF">FisN_3Lh045</name>
</gene>